<accession>A0A1I8AEK2</accession>
<evidence type="ECO:0000313" key="1">
    <source>
        <dbReference type="Proteomes" id="UP000095287"/>
    </source>
</evidence>
<organism evidence="1 2">
    <name type="scientific">Steinernema glaseri</name>
    <dbReference type="NCBI Taxonomy" id="37863"/>
    <lineage>
        <taxon>Eukaryota</taxon>
        <taxon>Metazoa</taxon>
        <taxon>Ecdysozoa</taxon>
        <taxon>Nematoda</taxon>
        <taxon>Chromadorea</taxon>
        <taxon>Rhabditida</taxon>
        <taxon>Tylenchina</taxon>
        <taxon>Panagrolaimomorpha</taxon>
        <taxon>Strongyloidoidea</taxon>
        <taxon>Steinernematidae</taxon>
        <taxon>Steinernema</taxon>
    </lineage>
</organism>
<keyword evidence="1" id="KW-1185">Reference proteome</keyword>
<protein>
    <submittedName>
        <fullName evidence="2">Sigma-70 family RNA polymerase sigma factor</fullName>
    </submittedName>
</protein>
<dbReference type="WBParaSite" id="L893_g4985.t1">
    <property type="protein sequence ID" value="L893_g4985.t1"/>
    <property type="gene ID" value="L893_g4985"/>
</dbReference>
<evidence type="ECO:0000313" key="2">
    <source>
        <dbReference type="WBParaSite" id="L893_g4985.t1"/>
    </source>
</evidence>
<name>A0A1I8AEK2_9BILA</name>
<proteinExistence type="predicted"/>
<sequence length="182" mass="21224">MWAGEKPHGSKEAGLIVKDFEDYWVPDGFGSFARDMRNSVEMAMQGRLDLSHIEEAYFIRPDGRVQRFFGKGFGSNILRADSEHFKVVKNPDILLPLEELTELEKKALRFIEEAEEDPVTLERTQALYNWCCLREEFAVKNTFEGAVQRAHARSMIHIMDEMIKKRKMPTDWKKRIGNDEEL</sequence>
<dbReference type="Proteomes" id="UP000095287">
    <property type="component" value="Unplaced"/>
</dbReference>
<reference evidence="2" key="1">
    <citation type="submission" date="2016-11" db="UniProtKB">
        <authorList>
            <consortium name="WormBaseParasite"/>
        </authorList>
    </citation>
    <scope>IDENTIFICATION</scope>
</reference>
<dbReference type="AlphaFoldDB" id="A0A1I8AEK2"/>